<comment type="caution">
    <text evidence="1">The sequence shown here is derived from an EMBL/GenBank/DDBJ whole genome shotgun (WGS) entry which is preliminary data.</text>
</comment>
<name>A0ACC0KWD1_CHOFU</name>
<dbReference type="EMBL" id="CM046115">
    <property type="protein sequence ID" value="KAI8440876.1"/>
    <property type="molecule type" value="Genomic_DNA"/>
</dbReference>
<gene>
    <name evidence="1" type="ORF">MSG28_009178</name>
</gene>
<keyword evidence="2" id="KW-1185">Reference proteome</keyword>
<proteinExistence type="predicted"/>
<organism evidence="1 2">
    <name type="scientific">Choristoneura fumiferana</name>
    <name type="common">Spruce budworm moth</name>
    <name type="synonym">Archips fumiferana</name>
    <dbReference type="NCBI Taxonomy" id="7141"/>
    <lineage>
        <taxon>Eukaryota</taxon>
        <taxon>Metazoa</taxon>
        <taxon>Ecdysozoa</taxon>
        <taxon>Arthropoda</taxon>
        <taxon>Hexapoda</taxon>
        <taxon>Insecta</taxon>
        <taxon>Pterygota</taxon>
        <taxon>Neoptera</taxon>
        <taxon>Endopterygota</taxon>
        <taxon>Lepidoptera</taxon>
        <taxon>Glossata</taxon>
        <taxon>Ditrysia</taxon>
        <taxon>Tortricoidea</taxon>
        <taxon>Tortricidae</taxon>
        <taxon>Tortricinae</taxon>
        <taxon>Choristoneura</taxon>
    </lineage>
</organism>
<evidence type="ECO:0000313" key="2">
    <source>
        <dbReference type="Proteomes" id="UP001064048"/>
    </source>
</evidence>
<evidence type="ECO:0000313" key="1">
    <source>
        <dbReference type="EMBL" id="KAI8440876.1"/>
    </source>
</evidence>
<reference evidence="1 2" key="1">
    <citation type="journal article" date="2022" name="Genome Biol. Evol.">
        <title>The Spruce Budworm Genome: Reconstructing the Evolutionary History of Antifreeze Proteins.</title>
        <authorList>
            <person name="Beliveau C."/>
            <person name="Gagne P."/>
            <person name="Picq S."/>
            <person name="Vernygora O."/>
            <person name="Keeling C.I."/>
            <person name="Pinkney K."/>
            <person name="Doucet D."/>
            <person name="Wen F."/>
            <person name="Johnston J.S."/>
            <person name="Maaroufi H."/>
            <person name="Boyle B."/>
            <person name="Laroche J."/>
            <person name="Dewar K."/>
            <person name="Juretic N."/>
            <person name="Blackburn G."/>
            <person name="Nisole A."/>
            <person name="Brunet B."/>
            <person name="Brandao M."/>
            <person name="Lumley L."/>
            <person name="Duan J."/>
            <person name="Quan G."/>
            <person name="Lucarotti C.J."/>
            <person name="Roe A.D."/>
            <person name="Sperling F.A.H."/>
            <person name="Levesque R.C."/>
            <person name="Cusson M."/>
        </authorList>
    </citation>
    <scope>NUCLEOTIDE SEQUENCE [LARGE SCALE GENOMIC DNA]</scope>
    <source>
        <strain evidence="1">Glfc:IPQL:Cfum</strain>
    </source>
</reference>
<accession>A0ACC0KWD1</accession>
<protein>
    <submittedName>
        <fullName evidence="1">Uncharacterized protein</fullName>
    </submittedName>
</protein>
<dbReference type="Proteomes" id="UP001064048">
    <property type="component" value="Chromosome 15"/>
</dbReference>
<sequence length="1793" mass="203756">MHILLGILPNRRATKGVRRSAGKRTHSILLFISSPFAANVRPVIMSTEIKDLIRKRGVVKGRLTNFINYIEKLDTLTSLQIIELKVRLNKIDSLYDQFEEIQTAIECNVDEKDKTAHLAERTEFENLFYAHVAVAQEILNANKPAKNDNHSSSASYVSHEADEQAGVKGEHASTRGIKLPTIQIPRFSGQYDEWLEFHDLFVSLIHESTSISDIQKFHYLRASLEGAAAQVVKSLEFSARNYKIAWDLLCDRYDNKRLLVQNHIQALFALEPTKKESYQSIRKIIDTFAKNLRALDTLGEPTASWDTLIIYIMSTKLDPRTLREWEEYKSDAKTIKLKQFTSFLKNRADLLETLYMSNNSPSTSAKADKYKSAEHYKGLAAFTQTNQTHYTLNKYICPLCKQNHRIYRCDQFLGQSVNERADSVRKLKLCENCLRPGHQARVCRLGPCMKCSQRHNTTLHPDTPLQSNEAHVVGATSLSVEPTGRVLLSTALIHMYDRDNHRHEVKALLDSGSQASFMTDSLLHKLKLNHTQVQSSVVGINNTVSKITKRCNAFIESRTNSYKTYISFLILPNIATLCNNQVSVPKLNIPTQVVLADPEYFNPSSIDILLGADIFWDLLEHGQIRLGPSCPILQHTKLGYVVSGPTSGLTNSYPNSLNTIISCNLIADNTVQEQLAKFWSLEEVPDNSKLVYSTEERLCENNFVENYSRMPDGRFSVAVPLKRPESSLGDSFERAKQCFLSLERRLHKQPQLKQMYTDFMSEYIELGHMSETQFNIQADIHSFFLPHHGVLRDNSTTTKLRVVFNASAVTSSGVSYNDLQMIGPTIQSDLLSILLRFRHYSYVLTGDIEKMYRQVLIHENQRHLQQILWREDPNQDLKLYKLNTVTYGTASAPFLAVRSLKQLALECNELQISQIISDDFYVDDLVTGSQTKEQLQKIKERVCQVLSTGCFNLRKIRSNINLSQSDSCQTLNLGDQGSSNTLGLGWSPTDDQLYYSIKQIVDKNPTKRSILSAIGQIYDPLGLLSVCVIQAKIMLQKLWLLKLSWDEPLPSNIINLWHKFTSDLHYVVDLRIPRCVINDDPNSVIEIHTFCDSSQDAYGACLYVRSECNGQVDVKLLCAKSKVAPLKPTTIPRLELCGALVAARLTEKVLKSFRIPVSRCVLWTDSSIVLGWLQTQPSKLKQFVKNRVAEIQELTTNHEWRHVPTALNPADMLSRGVNVSELHELSRWWTGPDFLKNNELNWPKNNFIKNNNEIPEMIMTATVSTQINNSLIDFERFSKLLKLQRTLAYTLRFIYNCRNKNKRSGPLTTDEIHKAFILLIKSSQQQSFKEYNILLKKQSLPNKNKLLILSPFIDESELIRVGGRLENSKFMYNKKHPMLLSSKHPLTKLVFVDEHIRLMHAGPQLLLASIRDQFWPIGGRALARSVAHKCLRCFRMRAQTANPIMGHLPEQRLDPGYTFQTTGVDYAGPLLAADRKGRGCKLIKVYVVVFVCFATKCLHLELVTSLTKEAYIAALHRFISRRGKPEMIFSDNGTQFVGAKNELNAFLKQNSSSISEFMANEFIEFKFSPAYAPHFGGLWEAGVKSFKHHLTRVLGDSHLTFEELYTVLVKIEAILNSRPLSPMSSDPSDLSPLTPGHFLVRRPLTALPVPSLENINPTRLQRWHRIEQIHQHFWARWQKEYVSELQQRTKWRSCKGSLDAGTMVIIKEDAMPPLKWSLGRIINVYPGIDGVNRKSFQSNLPAAIGEHLLKARTFNAGGHVGNITKPAGDQGGETQRGEADALDFTLHLFAVRC</sequence>